<dbReference type="EMBL" id="SHKL01000001">
    <property type="protein sequence ID" value="RZT87560.1"/>
    <property type="molecule type" value="Genomic_DNA"/>
</dbReference>
<accession>A0A4V6MEC9</accession>
<dbReference type="Proteomes" id="UP000291591">
    <property type="component" value="Unassembled WGS sequence"/>
</dbReference>
<dbReference type="RefSeq" id="WP_165438453.1">
    <property type="nucleotide sequence ID" value="NZ_SHKL01000001.1"/>
</dbReference>
<sequence length="51" mass="5656">MTALWSPDGSTLDAARSWLLDDEPVEEHPLSCAIWQFDDADVLCDCDEDAS</sequence>
<reference evidence="1 2" key="1">
    <citation type="submission" date="2019-02" db="EMBL/GenBank/DDBJ databases">
        <title>Sequencing the genomes of 1000 actinobacteria strains.</title>
        <authorList>
            <person name="Klenk H.-P."/>
        </authorList>
    </citation>
    <scope>NUCLEOTIDE SEQUENCE [LARGE SCALE GENOMIC DNA]</scope>
    <source>
        <strain evidence="1 2">DSM 45779</strain>
    </source>
</reference>
<keyword evidence="2" id="KW-1185">Reference proteome</keyword>
<evidence type="ECO:0000313" key="2">
    <source>
        <dbReference type="Proteomes" id="UP000291591"/>
    </source>
</evidence>
<proteinExistence type="predicted"/>
<dbReference type="AlphaFoldDB" id="A0A4V6MEC9"/>
<comment type="caution">
    <text evidence="1">The sequence shown here is derived from an EMBL/GenBank/DDBJ whole genome shotgun (WGS) entry which is preliminary data.</text>
</comment>
<protein>
    <submittedName>
        <fullName evidence="1">Uncharacterized protein</fullName>
    </submittedName>
</protein>
<gene>
    <name evidence="1" type="ORF">EV383_4485</name>
</gene>
<evidence type="ECO:0000313" key="1">
    <source>
        <dbReference type="EMBL" id="RZT87560.1"/>
    </source>
</evidence>
<name>A0A4V6MEC9_PSEST</name>
<organism evidence="1 2">
    <name type="scientific">Pseudonocardia sediminis</name>
    <dbReference type="NCBI Taxonomy" id="1397368"/>
    <lineage>
        <taxon>Bacteria</taxon>
        <taxon>Bacillati</taxon>
        <taxon>Actinomycetota</taxon>
        <taxon>Actinomycetes</taxon>
        <taxon>Pseudonocardiales</taxon>
        <taxon>Pseudonocardiaceae</taxon>
        <taxon>Pseudonocardia</taxon>
    </lineage>
</organism>